<dbReference type="PANTHER" id="PTHR13947:SF37">
    <property type="entry name" value="LD18367P"/>
    <property type="match status" value="1"/>
</dbReference>
<evidence type="ECO:0000313" key="5">
    <source>
        <dbReference type="Proteomes" id="UP000663864"/>
    </source>
</evidence>
<dbReference type="Pfam" id="PF00583">
    <property type="entry name" value="Acetyltransf_1"/>
    <property type="match status" value="1"/>
</dbReference>
<name>A0A815KRC5_9BILA</name>
<evidence type="ECO:0000259" key="2">
    <source>
        <dbReference type="PROSITE" id="PS51186"/>
    </source>
</evidence>
<reference evidence="3" key="1">
    <citation type="submission" date="2021-02" db="EMBL/GenBank/DDBJ databases">
        <authorList>
            <person name="Nowell W R."/>
        </authorList>
    </citation>
    <scope>NUCLEOTIDE SEQUENCE</scope>
</reference>
<dbReference type="EMBL" id="CAJNOT010003773">
    <property type="protein sequence ID" value="CAF1399232.1"/>
    <property type="molecule type" value="Genomic_DNA"/>
</dbReference>
<dbReference type="InterPro" id="IPR016181">
    <property type="entry name" value="Acyl_CoA_acyltransferase"/>
</dbReference>
<proteinExistence type="predicted"/>
<accession>A0A815KRC5</accession>
<evidence type="ECO:0000313" key="3">
    <source>
        <dbReference type="EMBL" id="CAF1399232.1"/>
    </source>
</evidence>
<feature type="domain" description="N-acetyltransferase" evidence="2">
    <location>
        <begin position="9"/>
        <end position="180"/>
    </location>
</feature>
<dbReference type="Gene3D" id="3.40.630.30">
    <property type="match status" value="1"/>
</dbReference>
<dbReference type="AlphaFoldDB" id="A0A815KRC5"/>
<dbReference type="PANTHER" id="PTHR13947">
    <property type="entry name" value="GNAT FAMILY N-ACETYLTRANSFERASE"/>
    <property type="match status" value="1"/>
</dbReference>
<gene>
    <name evidence="4" type="ORF">JBS370_LOCUS26445</name>
    <name evidence="3" type="ORF">ZHD862_LOCUS33040</name>
</gene>
<sequence>MSTSDISSVIIRSYQPSDLSTCKAMILDGHREYGNDLSYFNQAFETDMADIEKNYLQVPNAHWWVAVSTDDNRLVGQVAVQPLRLGDPIYYERTPPEERDEICELRRMSVAPDSQRYGVGSRLLTTLLNFAREHGYRKVHLTTLTHMNKACAFYEKYGFVKGDIDRFPIDESNIEKIFQSKEDLLKIFSNPVIFKQGDAIPEEDQQRMKLPLREAKYAYAQHYFLAL</sequence>
<dbReference type="Proteomes" id="UP000663836">
    <property type="component" value="Unassembled WGS sequence"/>
</dbReference>
<dbReference type="InterPro" id="IPR050769">
    <property type="entry name" value="NAT_camello-type"/>
</dbReference>
<dbReference type="GO" id="GO:0008080">
    <property type="term" value="F:N-acetyltransferase activity"/>
    <property type="evidence" value="ECO:0007669"/>
    <property type="project" value="InterPro"/>
</dbReference>
<keyword evidence="1" id="KW-0808">Transferase</keyword>
<dbReference type="SUPFAM" id="SSF55729">
    <property type="entry name" value="Acyl-CoA N-acyltransferases (Nat)"/>
    <property type="match status" value="1"/>
</dbReference>
<protein>
    <recommendedName>
        <fullName evidence="2">N-acetyltransferase domain-containing protein</fullName>
    </recommendedName>
</protein>
<comment type="caution">
    <text evidence="3">The sequence shown here is derived from an EMBL/GenBank/DDBJ whole genome shotgun (WGS) entry which is preliminary data.</text>
</comment>
<evidence type="ECO:0000313" key="4">
    <source>
        <dbReference type="EMBL" id="CAF4004012.1"/>
    </source>
</evidence>
<evidence type="ECO:0000256" key="1">
    <source>
        <dbReference type="ARBA" id="ARBA00022679"/>
    </source>
</evidence>
<dbReference type="EMBL" id="CAJOBD010004669">
    <property type="protein sequence ID" value="CAF4004012.1"/>
    <property type="molecule type" value="Genomic_DNA"/>
</dbReference>
<dbReference type="Proteomes" id="UP000663864">
    <property type="component" value="Unassembled WGS sequence"/>
</dbReference>
<dbReference type="CDD" id="cd04301">
    <property type="entry name" value="NAT_SF"/>
    <property type="match status" value="1"/>
</dbReference>
<organism evidence="3 5">
    <name type="scientific">Rotaria sordida</name>
    <dbReference type="NCBI Taxonomy" id="392033"/>
    <lineage>
        <taxon>Eukaryota</taxon>
        <taxon>Metazoa</taxon>
        <taxon>Spiralia</taxon>
        <taxon>Gnathifera</taxon>
        <taxon>Rotifera</taxon>
        <taxon>Eurotatoria</taxon>
        <taxon>Bdelloidea</taxon>
        <taxon>Philodinida</taxon>
        <taxon>Philodinidae</taxon>
        <taxon>Rotaria</taxon>
    </lineage>
</organism>
<dbReference type="InterPro" id="IPR000182">
    <property type="entry name" value="GNAT_dom"/>
</dbReference>
<dbReference type="PROSITE" id="PS51186">
    <property type="entry name" value="GNAT"/>
    <property type="match status" value="1"/>
</dbReference>